<dbReference type="PROSITE" id="PS50181">
    <property type="entry name" value="FBOX"/>
    <property type="match status" value="1"/>
</dbReference>
<dbReference type="AlphaFoldDB" id="A0A9J2Q5E3"/>
<evidence type="ECO:0000313" key="2">
    <source>
        <dbReference type="Proteomes" id="UP000036681"/>
    </source>
</evidence>
<evidence type="ECO:0000313" key="3">
    <source>
        <dbReference type="WBParaSite" id="ALUE_0001716701-mRNA-1"/>
    </source>
</evidence>
<dbReference type="InterPro" id="IPR036047">
    <property type="entry name" value="F-box-like_dom_sf"/>
</dbReference>
<dbReference type="WBParaSite" id="ALUE_0001716701-mRNA-1">
    <property type="protein sequence ID" value="ALUE_0001716701-mRNA-1"/>
    <property type="gene ID" value="ALUE_0001716701"/>
</dbReference>
<organism evidence="2 3">
    <name type="scientific">Ascaris lumbricoides</name>
    <name type="common">Giant roundworm</name>
    <dbReference type="NCBI Taxonomy" id="6252"/>
    <lineage>
        <taxon>Eukaryota</taxon>
        <taxon>Metazoa</taxon>
        <taxon>Ecdysozoa</taxon>
        <taxon>Nematoda</taxon>
        <taxon>Chromadorea</taxon>
        <taxon>Rhabditida</taxon>
        <taxon>Spirurina</taxon>
        <taxon>Ascaridomorpha</taxon>
        <taxon>Ascaridoidea</taxon>
        <taxon>Ascarididae</taxon>
        <taxon>Ascaris</taxon>
    </lineage>
</organism>
<accession>A0A9J2Q5E3</accession>
<keyword evidence="2" id="KW-1185">Reference proteome</keyword>
<dbReference type="InterPro" id="IPR032675">
    <property type="entry name" value="LRR_dom_sf"/>
</dbReference>
<sequence>MRLLAQDDADVSRKGEEERHSSLPFSQNFLVEKEKYRFDEWFGGEKIFSGQASCSQLYTMRLLAQDDADVSRKGEEQRHSSLPFSQNFLVEKEKYRFDEWYPRMGGGCSLNSLFAVKLCRPTDGLGSEFDKKGSDASKPSNTETPSEVTAECIDTVVEDLPDVALIEIFRLLHPIDRVHSASLVCTRWNRLLYTPGIWTDVRVIISPYSLRSGCAKRFLSRVGSSIQKLCLCLTGSEADYPRASEVGDILPSVMPQVTLLDVGYFAGLTPSLLSKFDSCMPNLQRLNMEQAFSASCYEVLFSENTLVNLRELILCGWGFTAHKLETLFHVKRKLEASCYEVLFSENTLVNLRELILCGWGFTAHKLETLFHVKRKLEVLNADEASNTTGMHSRNWKGFDEVVVRSPLRRLYVRGFFRPSTLLRELESFKNLTLLSFSYAGYMGLDDILPIKRLAHLEHLHLSGNYDDYSRMTADCLRMVFGPADRETNFPSRLKFLSLPDWLHLDDSVVEEIALKYVLPLKLHLM</sequence>
<dbReference type="InterPro" id="IPR001810">
    <property type="entry name" value="F-box_dom"/>
</dbReference>
<feature type="domain" description="F-box" evidence="1">
    <location>
        <begin position="154"/>
        <end position="201"/>
    </location>
</feature>
<reference evidence="3" key="1">
    <citation type="submission" date="2023-03" db="UniProtKB">
        <authorList>
            <consortium name="WormBaseParasite"/>
        </authorList>
    </citation>
    <scope>IDENTIFICATION</scope>
</reference>
<dbReference type="SUPFAM" id="SSF52047">
    <property type="entry name" value="RNI-like"/>
    <property type="match status" value="1"/>
</dbReference>
<dbReference type="SUPFAM" id="SSF81383">
    <property type="entry name" value="F-box domain"/>
    <property type="match status" value="1"/>
</dbReference>
<evidence type="ECO:0000259" key="1">
    <source>
        <dbReference type="PROSITE" id="PS50181"/>
    </source>
</evidence>
<dbReference type="Gene3D" id="3.80.10.10">
    <property type="entry name" value="Ribonuclease Inhibitor"/>
    <property type="match status" value="2"/>
</dbReference>
<proteinExistence type="predicted"/>
<name>A0A9J2Q5E3_ASCLU</name>
<dbReference type="Pfam" id="PF12937">
    <property type="entry name" value="F-box-like"/>
    <property type="match status" value="1"/>
</dbReference>
<protein>
    <submittedName>
        <fullName evidence="3">F-box domain-containing protein</fullName>
    </submittedName>
</protein>
<dbReference type="Proteomes" id="UP000036681">
    <property type="component" value="Unplaced"/>
</dbReference>